<keyword evidence="4" id="KW-1185">Reference proteome</keyword>
<gene>
    <name evidence="3" type="primary">rplP</name>
    <name evidence="3" type="ORF">SNAT2548_LOCUS23458</name>
</gene>
<protein>
    <submittedName>
        <fullName evidence="3">RplP protein</fullName>
    </submittedName>
</protein>
<proteinExistence type="predicted"/>
<name>A0A812RDE6_9DINO</name>
<keyword evidence="1" id="KW-0863">Zinc-finger</keyword>
<sequence length="436" mass="47625">MERAKPTTAFMPSISDLGERLKAVPLLPATAPSTVPGTLLRDQAFAGPCSGVHFTQASFWSGDNSPQAQPNQFRTDGQAVLTPIGQSFGNQDNQAMSPTWQPHKVYLPQGLTSAFLVVGEAHQDMVPSPNSQSSPIHVQAIPMPVGTPMQRDCQAVPLAPGAALQQPVQRNGQAYPMTAMGAPAMPMRDCQAFPMQGNSLANPMLQEGQTFVVAHTGPNAAPLQREWQAYPMPGPCPAQKDNKVFAQMQSQSLGPVGQMPLEGQVTAPLPPGVPSEGSIGHPELCRRPCFYFAKGTCTNGLECGYCHAQHGEKAPKLDKRQRLVLQSLPENMLLEMLVSRVQEKAEEKRMTAAMTDIMDLWHKRLEYLSVNPPVVSPEDAENLAERYVRNLDKILRRMNISELIALAIRSAKEEQAYVSDLREALSRLRTKVPPNL</sequence>
<dbReference type="OrthoDB" id="422002at2759"/>
<organism evidence="3 4">
    <name type="scientific">Symbiodinium natans</name>
    <dbReference type="NCBI Taxonomy" id="878477"/>
    <lineage>
        <taxon>Eukaryota</taxon>
        <taxon>Sar</taxon>
        <taxon>Alveolata</taxon>
        <taxon>Dinophyceae</taxon>
        <taxon>Suessiales</taxon>
        <taxon>Symbiodiniaceae</taxon>
        <taxon>Symbiodinium</taxon>
    </lineage>
</organism>
<comment type="caution">
    <text evidence="3">The sequence shown here is derived from an EMBL/GenBank/DDBJ whole genome shotgun (WGS) entry which is preliminary data.</text>
</comment>
<evidence type="ECO:0000313" key="3">
    <source>
        <dbReference type="EMBL" id="CAE7431592.1"/>
    </source>
</evidence>
<evidence type="ECO:0000256" key="1">
    <source>
        <dbReference type="PROSITE-ProRule" id="PRU00723"/>
    </source>
</evidence>
<dbReference type="EMBL" id="CAJNDS010002324">
    <property type="protein sequence ID" value="CAE7431592.1"/>
    <property type="molecule type" value="Genomic_DNA"/>
</dbReference>
<feature type="zinc finger region" description="C3H1-type" evidence="1">
    <location>
        <begin position="283"/>
        <end position="310"/>
    </location>
</feature>
<reference evidence="3" key="1">
    <citation type="submission" date="2021-02" db="EMBL/GenBank/DDBJ databases">
        <authorList>
            <person name="Dougan E. K."/>
            <person name="Rhodes N."/>
            <person name="Thang M."/>
            <person name="Chan C."/>
        </authorList>
    </citation>
    <scope>NUCLEOTIDE SEQUENCE</scope>
</reference>
<dbReference type="InterPro" id="IPR000571">
    <property type="entry name" value="Znf_CCCH"/>
</dbReference>
<feature type="domain" description="C3H1-type" evidence="2">
    <location>
        <begin position="283"/>
        <end position="310"/>
    </location>
</feature>
<dbReference type="Proteomes" id="UP000604046">
    <property type="component" value="Unassembled WGS sequence"/>
</dbReference>
<dbReference type="AlphaFoldDB" id="A0A812RDE6"/>
<keyword evidence="1" id="KW-0862">Zinc</keyword>
<accession>A0A812RDE6</accession>
<dbReference type="PROSITE" id="PS50103">
    <property type="entry name" value="ZF_C3H1"/>
    <property type="match status" value="1"/>
</dbReference>
<dbReference type="GO" id="GO:0008270">
    <property type="term" value="F:zinc ion binding"/>
    <property type="evidence" value="ECO:0007669"/>
    <property type="project" value="UniProtKB-KW"/>
</dbReference>
<keyword evidence="1" id="KW-0479">Metal-binding</keyword>
<evidence type="ECO:0000313" key="4">
    <source>
        <dbReference type="Proteomes" id="UP000604046"/>
    </source>
</evidence>
<evidence type="ECO:0000259" key="2">
    <source>
        <dbReference type="PROSITE" id="PS50103"/>
    </source>
</evidence>